<dbReference type="eggNOG" id="COG0521">
    <property type="taxonomic scope" value="Bacteria"/>
</dbReference>
<protein>
    <recommendedName>
        <fullName evidence="3 5">Molybdenum cofactor biosynthesis protein B</fullName>
    </recommendedName>
</protein>
<dbReference type="KEGG" id="mes:Meso_0705"/>
<dbReference type="InterPro" id="IPR008284">
    <property type="entry name" value="MoCF_biosynth_CS"/>
</dbReference>
<dbReference type="InterPro" id="IPR012245">
    <property type="entry name" value="MoaB"/>
</dbReference>
<evidence type="ECO:0000256" key="3">
    <source>
        <dbReference type="ARBA" id="ARBA00015262"/>
    </source>
</evidence>
<dbReference type="SMART" id="SM00852">
    <property type="entry name" value="MoCF_biosynth"/>
    <property type="match status" value="1"/>
</dbReference>
<feature type="domain" description="MoaB/Mog" evidence="6">
    <location>
        <begin position="12"/>
        <end position="156"/>
    </location>
</feature>
<evidence type="ECO:0000256" key="2">
    <source>
        <dbReference type="ARBA" id="ARBA00006112"/>
    </source>
</evidence>
<dbReference type="PROSITE" id="PS01078">
    <property type="entry name" value="MOCF_BIOSYNTHESIS_1"/>
    <property type="match status" value="1"/>
</dbReference>
<dbReference type="HOGENOM" id="CLU_077358_2_2_5"/>
<dbReference type="AlphaFoldDB" id="Q11KH0"/>
<dbReference type="STRING" id="266779.Meso_0705"/>
<dbReference type="CDD" id="cd00886">
    <property type="entry name" value="MogA_MoaB"/>
    <property type="match status" value="1"/>
</dbReference>
<evidence type="ECO:0000259" key="6">
    <source>
        <dbReference type="SMART" id="SM00852"/>
    </source>
</evidence>
<gene>
    <name evidence="7" type="ordered locus">Meso_0705</name>
</gene>
<sequence length="180" mass="19925">MSERQFIPVRFAVLTISDTRTMENDKSGQTLADRIEQAGHELAGRAIAPDEAGVISRQVLSWCADPHIDAVITTGGTGFTGRDVTPEALEPLFEKRMDGFSQVFHRVSFEKIGTSTIQSRATAGLINQTFVFILPGSPGACRDAWDLILKDQFDYRHMPCNFVEIMPRLDEHLKRGASSA</sequence>
<organism evidence="7">
    <name type="scientific">Chelativorans sp. (strain BNC1)</name>
    <dbReference type="NCBI Taxonomy" id="266779"/>
    <lineage>
        <taxon>Bacteria</taxon>
        <taxon>Pseudomonadati</taxon>
        <taxon>Pseudomonadota</taxon>
        <taxon>Alphaproteobacteria</taxon>
        <taxon>Hyphomicrobiales</taxon>
        <taxon>Phyllobacteriaceae</taxon>
        <taxon>Chelativorans</taxon>
    </lineage>
</organism>
<evidence type="ECO:0000256" key="1">
    <source>
        <dbReference type="ARBA" id="ARBA00005046"/>
    </source>
</evidence>
<evidence type="ECO:0000313" key="7">
    <source>
        <dbReference type="EMBL" id="ABG62105.1"/>
    </source>
</evidence>
<dbReference type="NCBIfam" id="TIGR00177">
    <property type="entry name" value="molyb_syn"/>
    <property type="match status" value="1"/>
</dbReference>
<dbReference type="PANTHER" id="PTHR43232:SF2">
    <property type="entry name" value="MOLYBDENUM COFACTOR BIOSYNTHESIS PROTEIN B"/>
    <property type="match status" value="1"/>
</dbReference>
<dbReference type="PANTHER" id="PTHR43232">
    <property type="entry name" value="MOLYBDENUM COFACTOR BIOSYNTHESIS PROTEIN B"/>
    <property type="match status" value="1"/>
</dbReference>
<dbReference type="OrthoDB" id="9784492at2"/>
<evidence type="ECO:0000256" key="4">
    <source>
        <dbReference type="ARBA" id="ARBA00023150"/>
    </source>
</evidence>
<comment type="function">
    <text evidence="5">May be involved in the biosynthesis of molybdopterin.</text>
</comment>
<dbReference type="GO" id="GO:0006777">
    <property type="term" value="P:Mo-molybdopterin cofactor biosynthetic process"/>
    <property type="evidence" value="ECO:0007669"/>
    <property type="project" value="UniProtKB-UniRule"/>
</dbReference>
<dbReference type="Pfam" id="PF00994">
    <property type="entry name" value="MoCF_biosynth"/>
    <property type="match status" value="1"/>
</dbReference>
<comment type="similarity">
    <text evidence="2 5">Belongs to the MoaB/Mog family.</text>
</comment>
<accession>Q11KH0</accession>
<evidence type="ECO:0000256" key="5">
    <source>
        <dbReference type="PIRNR" id="PIRNR006443"/>
    </source>
</evidence>
<dbReference type="SUPFAM" id="SSF53218">
    <property type="entry name" value="Molybdenum cofactor biosynthesis proteins"/>
    <property type="match status" value="1"/>
</dbReference>
<proteinExistence type="inferred from homology"/>
<dbReference type="EMBL" id="CP000390">
    <property type="protein sequence ID" value="ABG62105.1"/>
    <property type="molecule type" value="Genomic_DNA"/>
</dbReference>
<dbReference type="NCBIfam" id="TIGR02667">
    <property type="entry name" value="moaB_proteo"/>
    <property type="match status" value="1"/>
</dbReference>
<reference evidence="7" key="1">
    <citation type="submission" date="2006-06" db="EMBL/GenBank/DDBJ databases">
        <title>Complete sequence of chromosome of Chelativorans sp. BNC1.</title>
        <authorList>
            <consortium name="US DOE Joint Genome Institute"/>
            <person name="Copeland A."/>
            <person name="Lucas S."/>
            <person name="Lapidus A."/>
            <person name="Barry K."/>
            <person name="Detter J.C."/>
            <person name="Glavina del Rio T."/>
            <person name="Hammon N."/>
            <person name="Israni S."/>
            <person name="Dalin E."/>
            <person name="Tice H."/>
            <person name="Pitluck S."/>
            <person name="Chertkov O."/>
            <person name="Brettin T."/>
            <person name="Bruce D."/>
            <person name="Han C."/>
            <person name="Tapia R."/>
            <person name="Gilna P."/>
            <person name="Schmutz J."/>
            <person name="Larimer F."/>
            <person name="Land M."/>
            <person name="Hauser L."/>
            <person name="Kyrpides N."/>
            <person name="Mikhailova N."/>
            <person name="Richardson P."/>
        </authorList>
    </citation>
    <scope>NUCLEOTIDE SEQUENCE</scope>
    <source>
        <strain evidence="7">BNC1</strain>
    </source>
</reference>
<dbReference type="InterPro" id="IPR013484">
    <property type="entry name" value="MoaB_proteobac"/>
</dbReference>
<dbReference type="InterPro" id="IPR001453">
    <property type="entry name" value="MoaB/Mog_dom"/>
</dbReference>
<dbReference type="Gene3D" id="3.40.980.10">
    <property type="entry name" value="MoaB/Mog-like domain"/>
    <property type="match status" value="1"/>
</dbReference>
<dbReference type="PIRSF" id="PIRSF006443">
    <property type="entry name" value="MoaB"/>
    <property type="match status" value="1"/>
</dbReference>
<keyword evidence="4 5" id="KW-0501">Molybdenum cofactor biosynthesis</keyword>
<dbReference type="InterPro" id="IPR036425">
    <property type="entry name" value="MoaB/Mog-like_dom_sf"/>
</dbReference>
<dbReference type="GO" id="GO:0005829">
    <property type="term" value="C:cytosol"/>
    <property type="evidence" value="ECO:0007669"/>
    <property type="project" value="TreeGrafter"/>
</dbReference>
<name>Q11KH0_CHESB</name>
<dbReference type="UniPathway" id="UPA00344"/>
<comment type="pathway">
    <text evidence="1 5">Cofactor biosynthesis; molybdopterin biosynthesis.</text>
</comment>